<reference evidence="3" key="1">
    <citation type="journal article" date="2014" name="Int. J. Syst. Evol. Microbiol.">
        <title>Complete genome sequence of Corynebacterium casei LMG S-19264T (=DSM 44701T), isolated from a smear-ripened cheese.</title>
        <authorList>
            <consortium name="US DOE Joint Genome Institute (JGI-PGF)"/>
            <person name="Walter F."/>
            <person name="Albersmeier A."/>
            <person name="Kalinowski J."/>
            <person name="Ruckert C."/>
        </authorList>
    </citation>
    <scope>NUCLEOTIDE SEQUENCE</scope>
    <source>
        <strain evidence="3">JCM 3276</strain>
    </source>
</reference>
<dbReference type="PANTHER" id="PTHR46825:SF7">
    <property type="entry name" value="D-ALANYL-D-ALANINE CARBOXYPEPTIDASE"/>
    <property type="match status" value="1"/>
</dbReference>
<dbReference type="AlphaFoldDB" id="A0A918LAC1"/>
<organism evidence="3 4">
    <name type="scientific">Actinokineospora fastidiosa</name>
    <dbReference type="NCBI Taxonomy" id="1816"/>
    <lineage>
        <taxon>Bacteria</taxon>
        <taxon>Bacillati</taxon>
        <taxon>Actinomycetota</taxon>
        <taxon>Actinomycetes</taxon>
        <taxon>Pseudonocardiales</taxon>
        <taxon>Pseudonocardiaceae</taxon>
        <taxon>Actinokineospora</taxon>
    </lineage>
</organism>
<feature type="signal peptide" evidence="1">
    <location>
        <begin position="1"/>
        <end position="33"/>
    </location>
</feature>
<evidence type="ECO:0000313" key="3">
    <source>
        <dbReference type="EMBL" id="GGS24017.1"/>
    </source>
</evidence>
<dbReference type="InterPro" id="IPR012338">
    <property type="entry name" value="Beta-lactam/transpept-like"/>
</dbReference>
<protein>
    <submittedName>
        <fullName evidence="3">Serine hydrolase</fullName>
    </submittedName>
</protein>
<evidence type="ECO:0000256" key="1">
    <source>
        <dbReference type="SAM" id="SignalP"/>
    </source>
</evidence>
<keyword evidence="1" id="KW-0732">Signal</keyword>
<dbReference type="SUPFAM" id="SSF56601">
    <property type="entry name" value="beta-lactamase/transpeptidase-like"/>
    <property type="match status" value="1"/>
</dbReference>
<reference evidence="3" key="2">
    <citation type="submission" date="2020-09" db="EMBL/GenBank/DDBJ databases">
        <authorList>
            <person name="Sun Q."/>
            <person name="Ohkuma M."/>
        </authorList>
    </citation>
    <scope>NUCLEOTIDE SEQUENCE</scope>
    <source>
        <strain evidence="3">JCM 3276</strain>
    </source>
</reference>
<feature type="chain" id="PRO_5039620850" evidence="1">
    <location>
        <begin position="34"/>
        <end position="400"/>
    </location>
</feature>
<accession>A0A918LAC1</accession>
<dbReference type="PANTHER" id="PTHR46825">
    <property type="entry name" value="D-ALANYL-D-ALANINE-CARBOXYPEPTIDASE/ENDOPEPTIDASE AMPH"/>
    <property type="match status" value="1"/>
</dbReference>
<proteinExistence type="predicted"/>
<feature type="domain" description="Beta-lactamase-related" evidence="2">
    <location>
        <begin position="81"/>
        <end position="383"/>
    </location>
</feature>
<dbReference type="Proteomes" id="UP000660680">
    <property type="component" value="Unassembled WGS sequence"/>
</dbReference>
<name>A0A918LAC1_9PSEU</name>
<dbReference type="Gene3D" id="3.40.710.10">
    <property type="entry name" value="DD-peptidase/beta-lactamase superfamily"/>
    <property type="match status" value="1"/>
</dbReference>
<dbReference type="InterPro" id="IPR001466">
    <property type="entry name" value="Beta-lactam-related"/>
</dbReference>
<comment type="caution">
    <text evidence="3">The sequence shown here is derived from an EMBL/GenBank/DDBJ whole genome shotgun (WGS) entry which is preliminary data.</text>
</comment>
<keyword evidence="4" id="KW-1185">Reference proteome</keyword>
<dbReference type="GO" id="GO:0016787">
    <property type="term" value="F:hydrolase activity"/>
    <property type="evidence" value="ECO:0007669"/>
    <property type="project" value="UniProtKB-KW"/>
</dbReference>
<keyword evidence="3" id="KW-0378">Hydrolase</keyword>
<gene>
    <name evidence="3" type="ORF">GCM10010171_16460</name>
</gene>
<dbReference type="EMBL" id="BMRB01000001">
    <property type="protein sequence ID" value="GGS24017.1"/>
    <property type="molecule type" value="Genomic_DNA"/>
</dbReference>
<evidence type="ECO:0000259" key="2">
    <source>
        <dbReference type="Pfam" id="PF00144"/>
    </source>
</evidence>
<dbReference type="Pfam" id="PF00144">
    <property type="entry name" value="Beta-lactamase"/>
    <property type="match status" value="1"/>
</dbReference>
<dbReference type="InterPro" id="IPR050491">
    <property type="entry name" value="AmpC-like"/>
</dbReference>
<sequence length="400" mass="42801">MAAESIKDRLAAMRIRTAALAAALLVGLTTATATTATATTPQAATASVPPLDPAAMRAAISDLGDDTSGALVRVRGWAGCWDGTAGVADIRTGRPVPIDGRFRIGSITKVFTAVAALRLAADGELDLDRTVQHYVPGLLPERYPPIPVRTLLDHTSGLPGVPIDHKDPDWFLAHRFDTWTPRQMFDLAFTDREMEFAPGTKQHYGNIGYLVLGAVIEEVTGRPYAETVRDAVVKPLRLRGTSFPGAKTGIPGPHAHGYELVDGQYVDITEANPTYQWSAAEAISTAEDLDRFLVALITGRLLPREQNAVLFAVPDVPTFDGDDDPANDVPAQRGGGLDRFQVGDVLFWGKTGDRPGYNNGIGATPDLARRVVFSVNTLHMGVPEQPRVSQRVIVAAAGLA</sequence>
<evidence type="ECO:0000313" key="4">
    <source>
        <dbReference type="Proteomes" id="UP000660680"/>
    </source>
</evidence>